<gene>
    <name evidence="3" type="ORF">WMO75_10060</name>
</gene>
<organism evidence="3 4">
    <name type="scientific">Blautia intestinihominis</name>
    <dbReference type="NCBI Taxonomy" id="3133152"/>
    <lineage>
        <taxon>Bacteria</taxon>
        <taxon>Bacillati</taxon>
        <taxon>Bacillota</taxon>
        <taxon>Clostridia</taxon>
        <taxon>Lachnospirales</taxon>
        <taxon>Lachnospiraceae</taxon>
        <taxon>Blautia</taxon>
    </lineage>
</organism>
<feature type="domain" description="YheO-like" evidence="1">
    <location>
        <begin position="5"/>
        <end position="116"/>
    </location>
</feature>
<reference evidence="3 4" key="1">
    <citation type="submission" date="2024-03" db="EMBL/GenBank/DDBJ databases">
        <title>Human intestinal bacterial collection.</title>
        <authorList>
            <person name="Pauvert C."/>
            <person name="Hitch T.C.A."/>
            <person name="Clavel T."/>
        </authorList>
    </citation>
    <scope>NUCLEOTIDE SEQUENCE [LARGE SCALE GENOMIC DNA]</scope>
    <source>
        <strain evidence="3 4">CLA-AA-H95</strain>
    </source>
</reference>
<proteinExistence type="predicted"/>
<dbReference type="Proteomes" id="UP001446032">
    <property type="component" value="Unassembled WGS sequence"/>
</dbReference>
<dbReference type="Pfam" id="PF13309">
    <property type="entry name" value="HTH_22"/>
    <property type="match status" value="1"/>
</dbReference>
<protein>
    <submittedName>
        <fullName evidence="3">PAS domain-containing protein</fullName>
    </submittedName>
</protein>
<dbReference type="EMBL" id="JBBMEI010000028">
    <property type="protein sequence ID" value="MEQ2358673.1"/>
    <property type="molecule type" value="Genomic_DNA"/>
</dbReference>
<dbReference type="InterPro" id="IPR039446">
    <property type="entry name" value="DauR-like"/>
</dbReference>
<accession>A0ABV1AKG8</accession>
<name>A0ABV1AKG8_9FIRM</name>
<evidence type="ECO:0000259" key="1">
    <source>
        <dbReference type="Pfam" id="PF08348"/>
    </source>
</evidence>
<evidence type="ECO:0000313" key="3">
    <source>
        <dbReference type="EMBL" id="MEQ2358673.1"/>
    </source>
</evidence>
<evidence type="ECO:0000313" key="4">
    <source>
        <dbReference type="Proteomes" id="UP001446032"/>
    </source>
</evidence>
<dbReference type="Pfam" id="PF08348">
    <property type="entry name" value="PAS_6"/>
    <property type="match status" value="1"/>
</dbReference>
<dbReference type="PANTHER" id="PTHR35568:SF1">
    <property type="entry name" value="TRANSCRIPTIONAL REGULATOR DAUR"/>
    <property type="match status" value="1"/>
</dbReference>
<comment type="caution">
    <text evidence="3">The sequence shown here is derived from an EMBL/GenBank/DDBJ whole genome shotgun (WGS) entry which is preliminary data.</text>
</comment>
<keyword evidence="4" id="KW-1185">Reference proteome</keyword>
<feature type="domain" description="Transcriptional regulator DauR-like HTH" evidence="2">
    <location>
        <begin position="148"/>
        <end position="207"/>
    </location>
</feature>
<dbReference type="RefSeq" id="WP_227222583.1">
    <property type="nucleotide sequence ID" value="NZ_JBBMEI010000028.1"/>
</dbReference>
<dbReference type="PANTHER" id="PTHR35568">
    <property type="entry name" value="TRANSCRIPTIONAL REGULATOR DAUR"/>
    <property type="match status" value="1"/>
</dbReference>
<dbReference type="InterPro" id="IPR039445">
    <property type="entry name" value="DauR-like_HTH"/>
</dbReference>
<sequence>MKKELEKYFVIADTVQEANGDTCEVILYELTKSGSYVAYVANGTVTGQKTGEKSDYFVKQVLENKDFKDDHLSNYFFRTTDEKAVKSSSALLRDQDGDVIGMLCINMDITMLQNVNTMLMNYLKTDLEAGRNPGTGEHDVPQDVMAVIDKLIMSVIGSTDTRELSRSKCVGLVRLMDEKGIFLVKGAMDKVAELMGVSRVTIYSYLDEARGKKG</sequence>
<evidence type="ECO:0000259" key="2">
    <source>
        <dbReference type="Pfam" id="PF13309"/>
    </source>
</evidence>
<dbReference type="InterPro" id="IPR013559">
    <property type="entry name" value="YheO"/>
</dbReference>